<dbReference type="EMBL" id="AWTT01000021">
    <property type="protein sequence ID" value="KIS03375.1"/>
    <property type="molecule type" value="Genomic_DNA"/>
</dbReference>
<dbReference type="AlphaFoldDB" id="A0A0D1A634"/>
<dbReference type="OrthoDB" id="2988039at2"/>
<evidence type="ECO:0000313" key="2">
    <source>
        <dbReference type="Proteomes" id="UP000032279"/>
    </source>
</evidence>
<keyword evidence="2" id="KW-1185">Reference proteome</keyword>
<gene>
    <name evidence="1" type="ORF">WDC_1009</name>
</gene>
<reference evidence="1 2" key="1">
    <citation type="submission" date="2013-08" db="EMBL/GenBank/DDBJ databases">
        <title>Lactobacillus wasatchii sp. WDC04, a late gas producing bacteria isolated from aged chedder cheese.</title>
        <authorList>
            <person name="Oberg C.J."/>
            <person name="Culumber M."/>
            <person name="McMahon D.J."/>
            <person name="Broadbent J.R."/>
            <person name="Oberg T.S."/>
            <person name="Ortaki F."/>
        </authorList>
    </citation>
    <scope>NUCLEOTIDE SEQUENCE [LARGE SCALE GENOMIC DNA]</scope>
    <source>
        <strain evidence="1 2">WDC04</strain>
    </source>
</reference>
<comment type="caution">
    <text evidence="1">The sequence shown here is derived from an EMBL/GenBank/DDBJ whole genome shotgun (WGS) entry which is preliminary data.</text>
</comment>
<dbReference type="STRING" id="1335616.WDC_1009"/>
<evidence type="ECO:0008006" key="3">
    <source>
        <dbReference type="Google" id="ProtNLM"/>
    </source>
</evidence>
<dbReference type="Proteomes" id="UP000032279">
    <property type="component" value="Unassembled WGS sequence"/>
</dbReference>
<protein>
    <recommendedName>
        <fullName evidence="3">Prephenate dehydratase</fullName>
    </recommendedName>
</protein>
<dbReference type="PATRIC" id="fig|1335616.4.peg.1014"/>
<sequence>MRRVHTLGPSTTDSVAAAAHIPGDDSNQLVLHDSFDDIITNLSKFRDDYFLVPTAYQSKQKDFGWRELSYQYWDQLSLETVYHCPLKTMCLISNPNFKQDKAIIHPATANLLKKYLTKEKLELPIHYAGSKATAYAKFVHDDYRFSIVSEDLLAADNDYQILETYHPDMVWCLYHIVK</sequence>
<organism evidence="1 2">
    <name type="scientific">Paucilactobacillus wasatchensis</name>
    <dbReference type="NCBI Taxonomy" id="1335616"/>
    <lineage>
        <taxon>Bacteria</taxon>
        <taxon>Bacillati</taxon>
        <taxon>Bacillota</taxon>
        <taxon>Bacilli</taxon>
        <taxon>Lactobacillales</taxon>
        <taxon>Lactobacillaceae</taxon>
        <taxon>Paucilactobacillus</taxon>
    </lineage>
</organism>
<evidence type="ECO:0000313" key="1">
    <source>
        <dbReference type="EMBL" id="KIS03375.1"/>
    </source>
</evidence>
<name>A0A0D1A634_9LACO</name>
<proteinExistence type="predicted"/>
<dbReference type="RefSeq" id="WP_044010758.1">
    <property type="nucleotide sequence ID" value="NZ_AWTT01000021.1"/>
</dbReference>
<accession>A0A0D1A634</accession>